<reference evidence="8 9" key="1">
    <citation type="journal article" date="2019" name="Emerg. Microbes Infect.">
        <title>Comprehensive subspecies identification of 175 nontuberculous mycobacteria species based on 7547 genomic profiles.</title>
        <authorList>
            <person name="Matsumoto Y."/>
            <person name="Kinjo T."/>
            <person name="Motooka D."/>
            <person name="Nabeya D."/>
            <person name="Jung N."/>
            <person name="Uechi K."/>
            <person name="Horii T."/>
            <person name="Iida T."/>
            <person name="Fujita J."/>
            <person name="Nakamura S."/>
        </authorList>
    </citation>
    <scope>NUCLEOTIDE SEQUENCE [LARGE SCALE GENOMIC DNA]</scope>
    <source>
        <strain evidence="8 9">JCM 30396</strain>
    </source>
</reference>
<evidence type="ECO:0000256" key="6">
    <source>
        <dbReference type="ARBA" id="ARBA00023717"/>
    </source>
</evidence>
<comment type="catalytic activity">
    <reaction evidence="6">
        <text>a 4-saturated-(3S)-3-hydroxyacyl-CoA = a (3E)-enoyl-CoA + H2O</text>
        <dbReference type="Rhea" id="RHEA:20724"/>
        <dbReference type="ChEBI" id="CHEBI:15377"/>
        <dbReference type="ChEBI" id="CHEBI:58521"/>
        <dbReference type="ChEBI" id="CHEBI:137480"/>
        <dbReference type="EC" id="4.2.1.17"/>
    </reaction>
</comment>
<keyword evidence="4" id="KW-0443">Lipid metabolism</keyword>
<dbReference type="PROSITE" id="PS00166">
    <property type="entry name" value="ENOYL_COA_HYDRATASE"/>
    <property type="match status" value="1"/>
</dbReference>
<keyword evidence="3" id="KW-0276">Fatty acid metabolism</keyword>
<sequence length="264" mass="27468">MSQPPSESHGDTELVVTTAQDDAVLVLRLNRPHRLNALNESLVDALEAALAQAVDDERRAVIITGTGRAFCAGFDLKEDRDDGGLRQIDGQQRLAAALTSLPIPVVAAINGLAVGAGCEIALACDFVVAGSDAQFSLPEVLIGTGMGGGTSFLLGLTIGRIKASEFVLLGEPISAAQADAIGLISRVVEPDQLPAAAEELAAKLVSRPPHAIATVKAALFRGLNQTFADALSAELTEVHAAHFHPDSAALMESFRHRSTGRTPA</sequence>
<dbReference type="RefSeq" id="WP_163746381.1">
    <property type="nucleotide sequence ID" value="NZ_AP022596.1"/>
</dbReference>
<dbReference type="KEGG" id="mhev:MHEL_08340"/>
<dbReference type="InterPro" id="IPR001753">
    <property type="entry name" value="Enoyl-CoA_hydra/iso"/>
</dbReference>
<comment type="similarity">
    <text evidence="2 7">Belongs to the enoyl-CoA hydratase/isomerase family.</text>
</comment>
<evidence type="ECO:0000256" key="7">
    <source>
        <dbReference type="RuleBase" id="RU003707"/>
    </source>
</evidence>
<gene>
    <name evidence="8" type="primary">paaG_1</name>
    <name evidence="8" type="ORF">MHEL_08340</name>
</gene>
<evidence type="ECO:0000313" key="8">
    <source>
        <dbReference type="EMBL" id="BBY62591.1"/>
    </source>
</evidence>
<comment type="catalytic activity">
    <reaction evidence="5">
        <text>a (3S)-3-hydroxyacyl-CoA = a (2E)-enoyl-CoA + H2O</text>
        <dbReference type="Rhea" id="RHEA:16105"/>
        <dbReference type="ChEBI" id="CHEBI:15377"/>
        <dbReference type="ChEBI" id="CHEBI:57318"/>
        <dbReference type="ChEBI" id="CHEBI:58856"/>
        <dbReference type="EC" id="4.2.1.17"/>
    </reaction>
</comment>
<dbReference type="GO" id="GO:0004300">
    <property type="term" value="F:enoyl-CoA hydratase activity"/>
    <property type="evidence" value="ECO:0007669"/>
    <property type="project" value="UniProtKB-EC"/>
</dbReference>
<organism evidence="8 9">
    <name type="scientific">Mycolicibacterium helvum</name>
    <dbReference type="NCBI Taxonomy" id="1534349"/>
    <lineage>
        <taxon>Bacteria</taxon>
        <taxon>Bacillati</taxon>
        <taxon>Actinomycetota</taxon>
        <taxon>Actinomycetes</taxon>
        <taxon>Mycobacteriales</taxon>
        <taxon>Mycobacteriaceae</taxon>
        <taxon>Mycolicibacterium</taxon>
    </lineage>
</organism>
<protein>
    <submittedName>
        <fullName evidence="8">Enoyl-CoA hydratase</fullName>
    </submittedName>
</protein>
<dbReference type="SUPFAM" id="SSF52096">
    <property type="entry name" value="ClpP/crotonase"/>
    <property type="match status" value="1"/>
</dbReference>
<dbReference type="PANTHER" id="PTHR11941:SF54">
    <property type="entry name" value="ENOYL-COA HYDRATASE, MITOCHONDRIAL"/>
    <property type="match status" value="1"/>
</dbReference>
<dbReference type="PANTHER" id="PTHR11941">
    <property type="entry name" value="ENOYL-COA HYDRATASE-RELATED"/>
    <property type="match status" value="1"/>
</dbReference>
<name>A0A7I7T234_9MYCO</name>
<evidence type="ECO:0000256" key="5">
    <source>
        <dbReference type="ARBA" id="ARBA00023709"/>
    </source>
</evidence>
<dbReference type="Proteomes" id="UP000467148">
    <property type="component" value="Chromosome"/>
</dbReference>
<dbReference type="EMBL" id="AP022596">
    <property type="protein sequence ID" value="BBY62591.1"/>
    <property type="molecule type" value="Genomic_DNA"/>
</dbReference>
<accession>A0A7I7T234</accession>
<dbReference type="CDD" id="cd06558">
    <property type="entry name" value="crotonase-like"/>
    <property type="match status" value="1"/>
</dbReference>
<evidence type="ECO:0000256" key="4">
    <source>
        <dbReference type="ARBA" id="ARBA00023098"/>
    </source>
</evidence>
<dbReference type="GO" id="GO:0006635">
    <property type="term" value="P:fatty acid beta-oxidation"/>
    <property type="evidence" value="ECO:0007669"/>
    <property type="project" value="TreeGrafter"/>
</dbReference>
<evidence type="ECO:0000256" key="2">
    <source>
        <dbReference type="ARBA" id="ARBA00005254"/>
    </source>
</evidence>
<dbReference type="Pfam" id="PF00378">
    <property type="entry name" value="ECH_1"/>
    <property type="match status" value="1"/>
</dbReference>
<dbReference type="InterPro" id="IPR018376">
    <property type="entry name" value="Enoyl-CoA_hyd/isom_CS"/>
</dbReference>
<evidence type="ECO:0000256" key="3">
    <source>
        <dbReference type="ARBA" id="ARBA00022832"/>
    </source>
</evidence>
<dbReference type="Gene3D" id="3.90.226.10">
    <property type="entry name" value="2-enoyl-CoA Hydratase, Chain A, domain 1"/>
    <property type="match status" value="1"/>
</dbReference>
<evidence type="ECO:0000256" key="1">
    <source>
        <dbReference type="ARBA" id="ARBA00002994"/>
    </source>
</evidence>
<evidence type="ECO:0000313" key="9">
    <source>
        <dbReference type="Proteomes" id="UP000467148"/>
    </source>
</evidence>
<keyword evidence="9" id="KW-1185">Reference proteome</keyword>
<comment type="function">
    <text evidence="1">Could possibly oxidize fatty acids using specific components.</text>
</comment>
<dbReference type="AlphaFoldDB" id="A0A7I7T234"/>
<dbReference type="InterPro" id="IPR029045">
    <property type="entry name" value="ClpP/crotonase-like_dom_sf"/>
</dbReference>
<proteinExistence type="inferred from homology"/>